<organism evidence="2 3">
    <name type="scientific">Nostoc sphaeroides CCNUC1</name>
    <dbReference type="NCBI Taxonomy" id="2653204"/>
    <lineage>
        <taxon>Bacteria</taxon>
        <taxon>Bacillati</taxon>
        <taxon>Cyanobacteriota</taxon>
        <taxon>Cyanophyceae</taxon>
        <taxon>Nostocales</taxon>
        <taxon>Nostocaceae</taxon>
        <taxon>Nostoc</taxon>
    </lineage>
</organism>
<accession>A0A5P8VUX5</accession>
<dbReference type="KEGG" id="nsh:GXM_01627"/>
<proteinExistence type="predicted"/>
<reference evidence="2 3" key="1">
    <citation type="submission" date="2019-10" db="EMBL/GenBank/DDBJ databases">
        <title>Genomic and transcriptomic insights into the perfect genentic adaptation of a filamentous nitrogen-fixing cyanobacterium to rice fields.</title>
        <authorList>
            <person name="Chen Z."/>
        </authorList>
    </citation>
    <scope>NUCLEOTIDE SEQUENCE [LARGE SCALE GENOMIC DNA]</scope>
    <source>
        <strain evidence="2">CCNUC1</strain>
    </source>
</reference>
<feature type="region of interest" description="Disordered" evidence="1">
    <location>
        <begin position="1"/>
        <end position="60"/>
    </location>
</feature>
<sequence>MGNGAWGIGHGAGGDEGEELIHHAQSPIPNPQSPIPNPQSPIPVDCRQLAQKPSILERSL</sequence>
<gene>
    <name evidence="2" type="ORF">GXM_01627</name>
</gene>
<evidence type="ECO:0000313" key="3">
    <source>
        <dbReference type="Proteomes" id="UP000326678"/>
    </source>
</evidence>
<name>A0A5P8VUX5_9NOSO</name>
<protein>
    <submittedName>
        <fullName evidence="2">AcrB/AcrD/AcrF family protein</fullName>
    </submittedName>
</protein>
<feature type="compositionally biased region" description="Pro residues" evidence="1">
    <location>
        <begin position="28"/>
        <end position="41"/>
    </location>
</feature>
<evidence type="ECO:0000256" key="1">
    <source>
        <dbReference type="SAM" id="MobiDB-lite"/>
    </source>
</evidence>
<evidence type="ECO:0000313" key="2">
    <source>
        <dbReference type="EMBL" id="QFS44154.1"/>
    </source>
</evidence>
<feature type="compositionally biased region" description="Gly residues" evidence="1">
    <location>
        <begin position="1"/>
        <end position="14"/>
    </location>
</feature>
<dbReference type="EMBL" id="CP045226">
    <property type="protein sequence ID" value="QFS44154.1"/>
    <property type="molecule type" value="Genomic_DNA"/>
</dbReference>
<dbReference type="Proteomes" id="UP000326678">
    <property type="component" value="Chromosome Gxm1"/>
</dbReference>
<dbReference type="AlphaFoldDB" id="A0A5P8VUX5"/>
<keyword evidence="3" id="KW-1185">Reference proteome</keyword>